<dbReference type="GO" id="GO:0003676">
    <property type="term" value="F:nucleic acid binding"/>
    <property type="evidence" value="ECO:0007669"/>
    <property type="project" value="InterPro"/>
</dbReference>
<dbReference type="AlphaFoldDB" id="A0A9Q0QWB6"/>
<organism evidence="2 3">
    <name type="scientific">Protea cynaroides</name>
    <dbReference type="NCBI Taxonomy" id="273540"/>
    <lineage>
        <taxon>Eukaryota</taxon>
        <taxon>Viridiplantae</taxon>
        <taxon>Streptophyta</taxon>
        <taxon>Embryophyta</taxon>
        <taxon>Tracheophyta</taxon>
        <taxon>Spermatophyta</taxon>
        <taxon>Magnoliopsida</taxon>
        <taxon>Proteales</taxon>
        <taxon>Proteaceae</taxon>
        <taxon>Protea</taxon>
    </lineage>
</organism>
<accession>A0A9Q0QWB6</accession>
<dbReference type="GO" id="GO:0004523">
    <property type="term" value="F:RNA-DNA hybrid ribonuclease activity"/>
    <property type="evidence" value="ECO:0007669"/>
    <property type="project" value="InterPro"/>
</dbReference>
<comment type="caution">
    <text evidence="2">The sequence shown here is derived from an EMBL/GenBank/DDBJ whole genome shotgun (WGS) entry which is preliminary data.</text>
</comment>
<proteinExistence type="predicted"/>
<dbReference type="EMBL" id="JAMYWD010000004">
    <property type="protein sequence ID" value="KAJ4974500.1"/>
    <property type="molecule type" value="Genomic_DNA"/>
</dbReference>
<evidence type="ECO:0000259" key="1">
    <source>
        <dbReference type="Pfam" id="PF13456"/>
    </source>
</evidence>
<dbReference type="InterPro" id="IPR002156">
    <property type="entry name" value="RNaseH_domain"/>
</dbReference>
<dbReference type="Pfam" id="PF13456">
    <property type="entry name" value="RVT_3"/>
    <property type="match status" value="1"/>
</dbReference>
<dbReference type="PANTHER" id="PTHR47074">
    <property type="entry name" value="BNAC02G40300D PROTEIN"/>
    <property type="match status" value="1"/>
</dbReference>
<evidence type="ECO:0000313" key="2">
    <source>
        <dbReference type="EMBL" id="KAJ4974500.1"/>
    </source>
</evidence>
<dbReference type="Proteomes" id="UP001141806">
    <property type="component" value="Unassembled WGS sequence"/>
</dbReference>
<sequence>MAQRAFLEFYNAHLLEVIPLETSIQTHLSGSGMVWQPPSPSTFKINTDAALSLDGLIVLLVCSLRQPWMQFSSPTIGEALAIRFAIQLALQHGHTDLIIENDNMGVIQAL</sequence>
<name>A0A9Q0QWB6_9MAGN</name>
<dbReference type="InterPro" id="IPR052929">
    <property type="entry name" value="RNase_H-like_EbsB-rel"/>
</dbReference>
<dbReference type="OrthoDB" id="1906820at2759"/>
<gene>
    <name evidence="2" type="ORF">NE237_007674</name>
</gene>
<feature type="domain" description="RNase H type-1" evidence="1">
    <location>
        <begin position="66"/>
        <end position="109"/>
    </location>
</feature>
<protein>
    <recommendedName>
        <fullName evidence="1">RNase H type-1 domain-containing protein</fullName>
    </recommendedName>
</protein>
<reference evidence="2" key="1">
    <citation type="journal article" date="2023" name="Plant J.">
        <title>The genome of the king protea, Protea cynaroides.</title>
        <authorList>
            <person name="Chang J."/>
            <person name="Duong T.A."/>
            <person name="Schoeman C."/>
            <person name="Ma X."/>
            <person name="Roodt D."/>
            <person name="Barker N."/>
            <person name="Li Z."/>
            <person name="Van de Peer Y."/>
            <person name="Mizrachi E."/>
        </authorList>
    </citation>
    <scope>NUCLEOTIDE SEQUENCE</scope>
    <source>
        <tissue evidence="2">Young leaves</tissue>
    </source>
</reference>
<keyword evidence="3" id="KW-1185">Reference proteome</keyword>
<dbReference type="PANTHER" id="PTHR47074:SF11">
    <property type="entry name" value="REVERSE TRANSCRIPTASE-LIKE PROTEIN"/>
    <property type="match status" value="1"/>
</dbReference>
<evidence type="ECO:0000313" key="3">
    <source>
        <dbReference type="Proteomes" id="UP001141806"/>
    </source>
</evidence>